<feature type="compositionally biased region" description="Basic and acidic residues" evidence="2">
    <location>
        <begin position="1"/>
        <end position="14"/>
    </location>
</feature>
<feature type="compositionally biased region" description="Low complexity" evidence="2">
    <location>
        <begin position="774"/>
        <end position="794"/>
    </location>
</feature>
<dbReference type="PANTHER" id="PTHR45725">
    <property type="entry name" value="FORMIN HOMOLOGY 2 FAMILY MEMBER"/>
    <property type="match status" value="1"/>
</dbReference>
<dbReference type="InterPro" id="IPR051425">
    <property type="entry name" value="Formin_Homology"/>
</dbReference>
<evidence type="ECO:0000256" key="2">
    <source>
        <dbReference type="SAM" id="MobiDB-lite"/>
    </source>
</evidence>
<feature type="compositionally biased region" description="Basic residues" evidence="2">
    <location>
        <begin position="1024"/>
        <end position="1033"/>
    </location>
</feature>
<dbReference type="InterPro" id="IPR018247">
    <property type="entry name" value="EF_Hand_1_Ca_BS"/>
</dbReference>
<feature type="coiled-coil region" evidence="1">
    <location>
        <begin position="1116"/>
        <end position="1150"/>
    </location>
</feature>
<keyword evidence="1" id="KW-0175">Coiled coil</keyword>
<feature type="region of interest" description="Disordered" evidence="2">
    <location>
        <begin position="321"/>
        <end position="340"/>
    </location>
</feature>
<feature type="region of interest" description="Disordered" evidence="2">
    <location>
        <begin position="1935"/>
        <end position="2103"/>
    </location>
</feature>
<feature type="compositionally biased region" description="Acidic residues" evidence="2">
    <location>
        <begin position="925"/>
        <end position="943"/>
    </location>
</feature>
<feature type="compositionally biased region" description="Gly residues" evidence="2">
    <location>
        <begin position="1293"/>
        <end position="1304"/>
    </location>
</feature>
<dbReference type="EMBL" id="JAEHOE010000025">
    <property type="protein sequence ID" value="KAG2495312.1"/>
    <property type="molecule type" value="Genomic_DNA"/>
</dbReference>
<feature type="compositionally biased region" description="Polar residues" evidence="2">
    <location>
        <begin position="1947"/>
        <end position="1960"/>
    </location>
</feature>
<feature type="compositionally biased region" description="Low complexity" evidence="2">
    <location>
        <begin position="1250"/>
        <end position="1263"/>
    </location>
</feature>
<dbReference type="InterPro" id="IPR002048">
    <property type="entry name" value="EF_hand_dom"/>
</dbReference>
<feature type="compositionally biased region" description="Low complexity" evidence="2">
    <location>
        <begin position="2080"/>
        <end position="2103"/>
    </location>
</feature>
<feature type="region of interest" description="Disordered" evidence="2">
    <location>
        <begin position="241"/>
        <end position="276"/>
    </location>
</feature>
<feature type="region of interest" description="Disordered" evidence="2">
    <location>
        <begin position="1285"/>
        <end position="1332"/>
    </location>
</feature>
<evidence type="ECO:0000313" key="5">
    <source>
        <dbReference type="Proteomes" id="UP000612055"/>
    </source>
</evidence>
<comment type="caution">
    <text evidence="4">The sequence shown here is derived from an EMBL/GenBank/DDBJ whole genome shotgun (WGS) entry which is preliminary data.</text>
</comment>
<evidence type="ECO:0000259" key="3">
    <source>
        <dbReference type="PROSITE" id="PS50222"/>
    </source>
</evidence>
<feature type="compositionally biased region" description="Pro residues" evidence="2">
    <location>
        <begin position="2070"/>
        <end position="2079"/>
    </location>
</feature>
<feature type="compositionally biased region" description="Pro residues" evidence="2">
    <location>
        <begin position="2050"/>
        <end position="2059"/>
    </location>
</feature>
<feature type="compositionally biased region" description="Low complexity" evidence="2">
    <location>
        <begin position="994"/>
        <end position="1016"/>
    </location>
</feature>
<feature type="compositionally biased region" description="Low complexity" evidence="2">
    <location>
        <begin position="2040"/>
        <end position="2049"/>
    </location>
</feature>
<evidence type="ECO:0000256" key="1">
    <source>
        <dbReference type="SAM" id="Coils"/>
    </source>
</evidence>
<feature type="region of interest" description="Disordered" evidence="2">
    <location>
        <begin position="122"/>
        <end position="149"/>
    </location>
</feature>
<dbReference type="GO" id="GO:0005509">
    <property type="term" value="F:calcium ion binding"/>
    <property type="evidence" value="ECO:0007669"/>
    <property type="project" value="InterPro"/>
</dbReference>
<protein>
    <recommendedName>
        <fullName evidence="3">EF-hand domain-containing protein</fullName>
    </recommendedName>
</protein>
<evidence type="ECO:0000313" key="4">
    <source>
        <dbReference type="EMBL" id="KAG2495312.1"/>
    </source>
</evidence>
<feature type="region of interest" description="Disordered" evidence="2">
    <location>
        <begin position="1250"/>
        <end position="1269"/>
    </location>
</feature>
<feature type="region of interest" description="Disordered" evidence="2">
    <location>
        <begin position="1"/>
        <end position="71"/>
    </location>
</feature>
<name>A0A836C0X5_9CHLO</name>
<feature type="domain" description="EF-hand" evidence="3">
    <location>
        <begin position="1570"/>
        <end position="1605"/>
    </location>
</feature>
<dbReference type="Proteomes" id="UP000612055">
    <property type="component" value="Unassembled WGS sequence"/>
</dbReference>
<proteinExistence type="predicted"/>
<feature type="compositionally biased region" description="Low complexity" evidence="2">
    <location>
        <begin position="1971"/>
        <end position="2031"/>
    </location>
</feature>
<keyword evidence="5" id="KW-1185">Reference proteome</keyword>
<dbReference type="OrthoDB" id="543667at2759"/>
<feature type="compositionally biased region" description="Gly residues" evidence="2">
    <location>
        <begin position="1314"/>
        <end position="1326"/>
    </location>
</feature>
<dbReference type="PROSITE" id="PS50222">
    <property type="entry name" value="EF_HAND_2"/>
    <property type="match status" value="1"/>
</dbReference>
<accession>A0A836C0X5</accession>
<sequence length="2103" mass="214254">MSSRGRDSQQRRSTDAAGLRRTQELDRQFFKMGTGAHLTDARSRPGTADDGSGSSRLHPWSGAGTNTLPPLLPAWPEGTVTGSGGSFTAGMQADGSLLGAGRLGGSPAAQQRMHASMPRPMTVGSAVGSARRPANARSTPRRAATGSAGDTVWVTSGSGPAQLLVLGGGGGGGPGGGGGANPWEAVLDAAPALRYGGGPAARDGQGLQLLLPTGSNRESMWLYEQRLAQYMAPAATAAASNSAAAGGGGGGGSTGGRGSGSGSPGRLQHSPTRQGAADKVYAAAMAAAAAAAAAATSGPPSPLHDAALASSRGVHIPSAAWGPSADGLPPGSPPAASSLPPLVPRSAYTAAVSTPAPGAEQPWGGAGLPAGLHTATAEMRGGAVAGAAVTFRDGGGVVFMGDEEPPGSPPLTLGRLISARPSGRRQLQLMADWLDLTVGSLYEQHMGPGTPGALAAAAAALSTTAPSTSRPATASDGLDSISSRAAAAGGGLEGQSPPATAASAVSAGLAAPPPTAQPWRGAAAGGGGKAALAARFGTVASGLKDLSASLYGVATQPQLWAALVEATSAAANSLVGQVAQRCWEEGALLARLWNLQTALLDSGLAAAKRRADALASQCSEQQAKIRRLDPLIDWELDARTARESLSTELQASRALALLAGSERDALLRENDKIIAHYRRELKLYKREQRRNAYRLARKLRNTQQQLELMTRDRDLLYAAVAYTKNQTGALVDLIGGMHGHLRAVFTSEREAREAHHSHHGGHHGHKSKRERRTTSGTDGTTETGEAAAAAGSSDSEGEGEGGFSSVLSEEVLPELQQIEAGLKNIQFSVAKVRDVNQDAEDSHFVVEEQVTAVAAADTVGDELVDEVLAEGDPEPSPEEAAAAAALAAAEEAAAAARAAASTDDGTDPNSALNALAEAALLGSESSEESEYEEEGPEGGEGEGGEGATGEGEGATDGEGMAAAGSSRTLVADGSALPPAEDDHPLLSTDSANLPGEPTAAGEATAAATAAGGAAKPEGGEVPQPKKKKNRPRRGTGEEGGEEGGGRHHRRRDYPTASASAQTGQDLLKGFGDPEMLVAGSQLVVLRDALCEIGIMGNPNDDGDGTDGLLTALRQYMASLSAEGGELQERLAKAQSAAEAAEAARSELAQAVEVRGREVAAVRRELLEAKKAYTTLCDALEGLGIDPRNPTLPAAALEAMGGARLSPLTTPRETSARGLGKGEKGGKSGKGKAPVSKVAAAKEKARERAAAAAAAPSAARRAAPAGGGGAAGGRFQLPASMVAAAQRAAEEAETGGGGGGGGGGSVASTISAWRPGGGGGGGGGGGPTPVYMRPDRAAANARLQEALTRYSDAKPRTLEWLVKLIDAMYRGKTTSDDQRAKMGQEPLSLIEYMFQHLSGVYGTKELVNQYAAQLVATCLAYGTADPRVGTFQRFLMEEWDTRVLTVYLEAMRKLLEPARVPCCDFPQDYVPPGGRKGDPWPVDVRKALWVAERVLLRRAPKVAYVFAQQLNGRAEPIPPAEMDSYFVSPGSYGAELQQARAFEVARAEFKRLSSAVFLDALCGEFARMEGAYRELLPDIFRQYDNDTDGWITRSDVDTLVATMGAALLEGGVHPPGLGSTETAAPAPGVTALTESEQATAAAAIWAALTAAEGDARITKFADAAEAGQPAPTLPDGAAPGRAGATVSHVSETGFVEGAIRCDFIRAWARVFRTGAAQVVAAPTVALGESELHAAREASRRLLAVVVHRHWAHHGAAMEGFFGDAGAQAEQQLRQQAALLEGDMGGPDGDGRDGPRRASALAAVLRLLLVRKAERLAGMLTPDHLTLGPHNGPEAEMEELLARLTAAVRLLYGPAGGIWVVGAEVDELAALSGLEAADVEALPAGYKRWMASVAVRCCALHDRLHLALPPLPALPQLSHHKGVGHWARHWRRATAAAAAARRRAAGARSPSTALRSGNSSTALLRKNESSINRRAQSPTQPAAAPPGAAGPPAAASPSAAAAPPAPVAAAAAARPPSPTRRASAGPARPASARQGLPANRASSPQGGNSPVPSSPGGPPVPGAAGAGGLLRPPSPTRPPSALPSARQGSAKARPASAVSPAPNAP</sequence>
<feature type="region of interest" description="Disordered" evidence="2">
    <location>
        <begin position="749"/>
        <end position="803"/>
    </location>
</feature>
<feature type="compositionally biased region" description="Gly residues" evidence="2">
    <location>
        <begin position="944"/>
        <end position="956"/>
    </location>
</feature>
<feature type="compositionally biased region" description="Low complexity" evidence="2">
    <location>
        <begin position="496"/>
        <end position="510"/>
    </location>
</feature>
<dbReference type="PROSITE" id="PS00018">
    <property type="entry name" value="EF_HAND_1"/>
    <property type="match status" value="1"/>
</dbReference>
<reference evidence="4" key="1">
    <citation type="journal article" date="2020" name="bioRxiv">
        <title>Comparative genomics of Chlamydomonas.</title>
        <authorList>
            <person name="Craig R.J."/>
            <person name="Hasan A.R."/>
            <person name="Ness R.W."/>
            <person name="Keightley P.D."/>
        </authorList>
    </citation>
    <scope>NUCLEOTIDE SEQUENCE</scope>
    <source>
        <strain evidence="4">CCAP 11/70</strain>
    </source>
</reference>
<feature type="compositionally biased region" description="Gly residues" evidence="2">
    <location>
        <begin position="245"/>
        <end position="263"/>
    </location>
</feature>
<feature type="region of interest" description="Disordered" evidence="2">
    <location>
        <begin position="1202"/>
        <end position="1242"/>
    </location>
</feature>
<feature type="compositionally biased region" description="Basic residues" evidence="2">
    <location>
        <begin position="755"/>
        <end position="771"/>
    </location>
</feature>
<dbReference type="PANTHER" id="PTHR45725:SF18">
    <property type="entry name" value="ORC1-LIKE AAA ATPASE DOMAIN-CONTAINING PROTEIN"/>
    <property type="match status" value="1"/>
</dbReference>
<feature type="region of interest" description="Disordered" evidence="2">
    <location>
        <begin position="921"/>
        <end position="1060"/>
    </location>
</feature>
<gene>
    <name evidence="4" type="ORF">HYH03_006584</name>
</gene>
<feature type="region of interest" description="Disordered" evidence="2">
    <location>
        <begin position="487"/>
        <end position="524"/>
    </location>
</feature>
<organism evidence="4 5">
    <name type="scientific">Edaphochlamys debaryana</name>
    <dbReference type="NCBI Taxonomy" id="47281"/>
    <lineage>
        <taxon>Eukaryota</taxon>
        <taxon>Viridiplantae</taxon>
        <taxon>Chlorophyta</taxon>
        <taxon>core chlorophytes</taxon>
        <taxon>Chlorophyceae</taxon>
        <taxon>CS clade</taxon>
        <taxon>Chlamydomonadales</taxon>
        <taxon>Chlamydomonadales incertae sedis</taxon>
        <taxon>Edaphochlamys</taxon>
    </lineage>
</organism>
<feature type="compositionally biased region" description="Low complexity" evidence="2">
    <location>
        <begin position="322"/>
        <end position="340"/>
    </location>
</feature>